<dbReference type="HOGENOM" id="CLU_1049275_0_0_12"/>
<dbReference type="KEGG" id="slr:L21SP2_2718"/>
<dbReference type="STRING" id="1307761.L21SP2_2718"/>
<dbReference type="EMBL" id="CP006939">
    <property type="protein sequence ID" value="AHC16070.1"/>
    <property type="molecule type" value="Genomic_DNA"/>
</dbReference>
<feature type="compositionally biased region" description="Polar residues" evidence="1">
    <location>
        <begin position="172"/>
        <end position="196"/>
    </location>
</feature>
<accession>V5WKB2</accession>
<dbReference type="AlphaFoldDB" id="V5WKB2"/>
<proteinExistence type="predicted"/>
<keyword evidence="3" id="KW-1185">Reference proteome</keyword>
<name>V5WKB2_9SPIO</name>
<evidence type="ECO:0000313" key="2">
    <source>
        <dbReference type="EMBL" id="AHC16070.1"/>
    </source>
</evidence>
<reference evidence="2 3" key="1">
    <citation type="journal article" date="2015" name="Stand. Genomic Sci.">
        <title>Complete genome sequence and description of Salinispira pacifica gen. nov., sp. nov., a novel spirochaete isolated form a hypersaline microbial mat.</title>
        <authorList>
            <person name="Ben Hania W."/>
            <person name="Joseph M."/>
            <person name="Schumann P."/>
            <person name="Bunk B."/>
            <person name="Fiebig A."/>
            <person name="Sproer C."/>
            <person name="Klenk H.P."/>
            <person name="Fardeau M.L."/>
            <person name="Spring S."/>
        </authorList>
    </citation>
    <scope>NUCLEOTIDE SEQUENCE [LARGE SCALE GENOMIC DNA]</scope>
    <source>
        <strain evidence="2 3">L21-RPul-D2</strain>
    </source>
</reference>
<dbReference type="Proteomes" id="UP000018680">
    <property type="component" value="Chromosome"/>
</dbReference>
<organism evidence="2 3">
    <name type="scientific">Salinispira pacifica</name>
    <dbReference type="NCBI Taxonomy" id="1307761"/>
    <lineage>
        <taxon>Bacteria</taxon>
        <taxon>Pseudomonadati</taxon>
        <taxon>Spirochaetota</taxon>
        <taxon>Spirochaetia</taxon>
        <taxon>Spirochaetales</taxon>
        <taxon>Spirochaetaceae</taxon>
        <taxon>Salinispira</taxon>
    </lineage>
</organism>
<sequence>MIQAVWFGILMLLQLSAQDAGLSSAFSRGESFELDIYVNSAAVYSGTVNGSAVRGVIRNEEGMLGRYESSSMFRQVYMVFPSMNLPASSWNTEKNAPADASRTSSQGAGPFAHGSLAPLLFDLTPALAGRSLSSQRSAFSIPRGYSVPAELGEETVSPESTEAADSAPGATPGQNMNQQGNISTNETAGGSANGSPDETERGAMEETFARSDVETMGNDSSAAEGGEGGNEPNGAEPLWIIRRDGGRISVSNPSMGVVVILNFPR</sequence>
<feature type="compositionally biased region" description="Basic and acidic residues" evidence="1">
    <location>
        <begin position="198"/>
        <end position="213"/>
    </location>
</feature>
<evidence type="ECO:0000256" key="1">
    <source>
        <dbReference type="SAM" id="MobiDB-lite"/>
    </source>
</evidence>
<gene>
    <name evidence="2" type="ORF">L21SP2_2718</name>
</gene>
<dbReference type="RefSeq" id="WP_024268968.1">
    <property type="nucleotide sequence ID" value="NC_023035.1"/>
</dbReference>
<protein>
    <submittedName>
        <fullName evidence="2">Uncharacterized protein</fullName>
    </submittedName>
</protein>
<evidence type="ECO:0000313" key="3">
    <source>
        <dbReference type="Proteomes" id="UP000018680"/>
    </source>
</evidence>
<feature type="region of interest" description="Disordered" evidence="1">
    <location>
        <begin position="152"/>
        <end position="237"/>
    </location>
</feature>